<protein>
    <submittedName>
        <fullName evidence="1">Uncharacterized protein</fullName>
    </submittedName>
</protein>
<accession>A0AAJ5VWF7</accession>
<gene>
    <name evidence="1" type="ORF">P0Y65_04140</name>
</gene>
<dbReference type="AlphaFoldDB" id="A0AAJ5VWF7"/>
<evidence type="ECO:0000313" key="2">
    <source>
        <dbReference type="Proteomes" id="UP001217476"/>
    </source>
</evidence>
<name>A0AAJ5VWF7_9HYPH</name>
<organism evidence="1 2">
    <name type="scientific">Candidatus Devosia phytovorans</name>
    <dbReference type="NCBI Taxonomy" id="3121372"/>
    <lineage>
        <taxon>Bacteria</taxon>
        <taxon>Pseudomonadati</taxon>
        <taxon>Pseudomonadota</taxon>
        <taxon>Alphaproteobacteria</taxon>
        <taxon>Hyphomicrobiales</taxon>
        <taxon>Devosiaceae</taxon>
        <taxon>Devosia</taxon>
    </lineage>
</organism>
<dbReference type="Proteomes" id="UP001217476">
    <property type="component" value="Chromosome"/>
</dbReference>
<proteinExistence type="predicted"/>
<evidence type="ECO:0000313" key="1">
    <source>
        <dbReference type="EMBL" id="WEK05455.1"/>
    </source>
</evidence>
<reference evidence="1" key="1">
    <citation type="submission" date="2023-03" db="EMBL/GenBank/DDBJ databases">
        <title>Andean soil-derived lignocellulolytic bacterial consortium as a source of novel taxa and putative plastic-active enzymes.</title>
        <authorList>
            <person name="Diaz-Garcia L."/>
            <person name="Chuvochina M."/>
            <person name="Feuerriegel G."/>
            <person name="Bunk B."/>
            <person name="Sproer C."/>
            <person name="Streit W.R."/>
            <person name="Rodriguez L.M."/>
            <person name="Overmann J."/>
            <person name="Jimenez D.J."/>
        </authorList>
    </citation>
    <scope>NUCLEOTIDE SEQUENCE</scope>
    <source>
        <strain evidence="1">MAG 4196</strain>
    </source>
</reference>
<dbReference type="EMBL" id="CP119312">
    <property type="protein sequence ID" value="WEK05455.1"/>
    <property type="molecule type" value="Genomic_DNA"/>
</dbReference>
<sequence length="44" mass="5257">MAEHKNFLIRAFEAVIAGREREAQRYVARFEREHGPMNARLTKR</sequence>